<gene>
    <name evidence="3" type="ORF">BOX17_13645</name>
</gene>
<keyword evidence="4" id="KW-1185">Reference proteome</keyword>
<dbReference type="AlphaFoldDB" id="A0A1J0VIR5"/>
<evidence type="ECO:0000256" key="1">
    <source>
        <dbReference type="SAM" id="Phobius"/>
    </source>
</evidence>
<keyword evidence="1" id="KW-0812">Transmembrane</keyword>
<evidence type="ECO:0000259" key="2">
    <source>
        <dbReference type="Pfam" id="PF13239"/>
    </source>
</evidence>
<feature type="transmembrane region" description="Helical" evidence="1">
    <location>
        <begin position="52"/>
        <end position="75"/>
    </location>
</feature>
<name>A0A1J0VIR5_9GAMM</name>
<dbReference type="EMBL" id="CP018139">
    <property type="protein sequence ID" value="APE31905.1"/>
    <property type="molecule type" value="Genomic_DNA"/>
</dbReference>
<evidence type="ECO:0000313" key="4">
    <source>
        <dbReference type="Proteomes" id="UP000181985"/>
    </source>
</evidence>
<dbReference type="RefSeq" id="WP_071945494.1">
    <property type="nucleotide sequence ID" value="NZ_CP018139.1"/>
</dbReference>
<organism evidence="3 4">
    <name type="scientific">Halomonas aestuarii</name>
    <dbReference type="NCBI Taxonomy" id="1897729"/>
    <lineage>
        <taxon>Bacteria</taxon>
        <taxon>Pseudomonadati</taxon>
        <taxon>Pseudomonadota</taxon>
        <taxon>Gammaproteobacteria</taxon>
        <taxon>Oceanospirillales</taxon>
        <taxon>Halomonadaceae</taxon>
        <taxon>Halomonas</taxon>
    </lineage>
</organism>
<feature type="transmembrane region" description="Helical" evidence="1">
    <location>
        <begin position="20"/>
        <end position="40"/>
    </location>
</feature>
<reference evidence="4" key="1">
    <citation type="submission" date="2016-11" db="EMBL/GenBank/DDBJ databases">
        <title>Halolamina sediminis sp. nov., an extremely halophilic archaeon isolated from solar salt.</title>
        <authorList>
            <person name="Koh H.-W."/>
            <person name="Rani S."/>
            <person name="Park S.-J."/>
        </authorList>
    </citation>
    <scope>NUCLEOTIDE SEQUENCE [LARGE SCALE GENOMIC DNA]</scope>
    <source>
        <strain evidence="4">Hb3</strain>
    </source>
</reference>
<proteinExistence type="predicted"/>
<dbReference type="Pfam" id="PF13239">
    <property type="entry name" value="2TM"/>
    <property type="match status" value="1"/>
</dbReference>
<protein>
    <recommendedName>
        <fullName evidence="2">2TM domain-containing protein</fullName>
    </recommendedName>
</protein>
<sequence>MENQEAFNKAKKKVEAKIGFYIHLGIYVVVNIMLVAINLLTSSQYFWFKWPLIGWGIGVLLHGLGVFAFPGESAIKERMIKREMKKAGRKKH</sequence>
<accession>A0A1J0VIR5</accession>
<evidence type="ECO:0000313" key="3">
    <source>
        <dbReference type="EMBL" id="APE31905.1"/>
    </source>
</evidence>
<feature type="domain" description="2TM" evidence="2">
    <location>
        <begin position="9"/>
        <end position="85"/>
    </location>
</feature>
<dbReference type="OrthoDB" id="21915at2"/>
<dbReference type="InterPro" id="IPR025698">
    <property type="entry name" value="2TM_dom"/>
</dbReference>
<dbReference type="Proteomes" id="UP000181985">
    <property type="component" value="Chromosome"/>
</dbReference>
<keyword evidence="1" id="KW-1133">Transmembrane helix</keyword>
<dbReference type="KEGG" id="hsi:BOX17_13645"/>
<keyword evidence="1" id="KW-0472">Membrane</keyword>